<gene>
    <name evidence="12" type="ORF">NCTC10738_00153</name>
</gene>
<evidence type="ECO:0000256" key="10">
    <source>
        <dbReference type="RuleBase" id="RU362123"/>
    </source>
</evidence>
<dbReference type="PANTHER" id="PTHR33446:SF14">
    <property type="entry name" value="PROTEIN TONB"/>
    <property type="match status" value="1"/>
</dbReference>
<evidence type="ECO:0000313" key="12">
    <source>
        <dbReference type="EMBL" id="SUI46204.1"/>
    </source>
</evidence>
<dbReference type="Gene3D" id="1.25.40.10">
    <property type="entry name" value="Tetratricopeptide repeat domain"/>
    <property type="match status" value="2"/>
</dbReference>
<keyword evidence="7 10" id="KW-0653">Protein transport</keyword>
<evidence type="ECO:0000256" key="2">
    <source>
        <dbReference type="ARBA" id="ARBA00006555"/>
    </source>
</evidence>
<dbReference type="AlphaFoldDB" id="A0A379YJT6"/>
<dbReference type="GO" id="GO:0005886">
    <property type="term" value="C:plasma membrane"/>
    <property type="evidence" value="ECO:0007669"/>
    <property type="project" value="UniProtKB-SubCell"/>
</dbReference>
<evidence type="ECO:0000259" key="11">
    <source>
        <dbReference type="PROSITE" id="PS52015"/>
    </source>
</evidence>
<keyword evidence="10" id="KW-0735">Signal-anchor</keyword>
<evidence type="ECO:0000256" key="6">
    <source>
        <dbReference type="ARBA" id="ARBA00022692"/>
    </source>
</evidence>
<evidence type="ECO:0000313" key="13">
    <source>
        <dbReference type="Proteomes" id="UP000254069"/>
    </source>
</evidence>
<sequence length="370" mass="41077">MFNFSQSTKSIPVSVSKLSLLLLPLIFGTVQAGLDESYQAYQQALEKGDKAQIISAAEQAYADGKAKLGATDRTTLALSMNLAKALQQPRNLMLDEQGIANQQRSKVLYQQALQSYQALYGEQALEVLDPMMGLAHSSNPKEAAKLYQQAIALADGKNDRLLSAAVRLEAFNELVVTEVYDREARAYALDAQKIYHELAPKDSLQRVNADTAVAAIYLAEQKYAKAEPLLLEVIEQLKVLPFDAPVALSAHAYLVELYSRNGEEDKATQHCQAIGNMRPWSVDQEQRPLFRAVPGYPIQYARMSREGWVNVEVTVNEQGFVSHVEVLDSKGGKQFETETVKAVSKWRYAPKFVDGKPVSAKTWSKISFTL</sequence>
<keyword evidence="6" id="KW-0812">Transmembrane</keyword>
<keyword evidence="4 10" id="KW-1003">Cell membrane</keyword>
<evidence type="ECO:0000256" key="7">
    <source>
        <dbReference type="ARBA" id="ARBA00022927"/>
    </source>
</evidence>
<dbReference type="PRINTS" id="PR01374">
    <property type="entry name" value="TONBPROTEIN"/>
</dbReference>
<dbReference type="GO" id="GO:0030288">
    <property type="term" value="C:outer membrane-bounded periplasmic space"/>
    <property type="evidence" value="ECO:0007669"/>
    <property type="project" value="InterPro"/>
</dbReference>
<dbReference type="InterPro" id="IPR006260">
    <property type="entry name" value="TonB/TolA_C"/>
</dbReference>
<keyword evidence="8" id="KW-1133">Transmembrane helix</keyword>
<name>A0A379YJT6_9GAMM</name>
<feature type="domain" description="TonB C-terminal" evidence="11">
    <location>
        <begin position="281"/>
        <end position="370"/>
    </location>
</feature>
<dbReference type="PANTHER" id="PTHR33446">
    <property type="entry name" value="PROTEIN TONB-RELATED"/>
    <property type="match status" value="1"/>
</dbReference>
<evidence type="ECO:0000256" key="1">
    <source>
        <dbReference type="ARBA" id="ARBA00004383"/>
    </source>
</evidence>
<keyword evidence="3 10" id="KW-0813">Transport</keyword>
<dbReference type="InterPro" id="IPR011990">
    <property type="entry name" value="TPR-like_helical_dom_sf"/>
</dbReference>
<comment type="similarity">
    <text evidence="2 10">Belongs to the TonB family.</text>
</comment>
<dbReference type="EMBL" id="UGYO01000001">
    <property type="protein sequence ID" value="SUI46204.1"/>
    <property type="molecule type" value="Genomic_DNA"/>
</dbReference>
<dbReference type="Proteomes" id="UP000254069">
    <property type="component" value="Unassembled WGS sequence"/>
</dbReference>
<evidence type="ECO:0000256" key="8">
    <source>
        <dbReference type="ARBA" id="ARBA00022989"/>
    </source>
</evidence>
<evidence type="ECO:0000256" key="5">
    <source>
        <dbReference type="ARBA" id="ARBA00022519"/>
    </source>
</evidence>
<protein>
    <recommendedName>
        <fullName evidence="10">Protein TonB</fullName>
    </recommendedName>
</protein>
<dbReference type="GO" id="GO:0015031">
    <property type="term" value="P:protein transport"/>
    <property type="evidence" value="ECO:0007669"/>
    <property type="project" value="UniProtKB-UniRule"/>
</dbReference>
<keyword evidence="5 10" id="KW-0997">Cell inner membrane</keyword>
<comment type="function">
    <text evidence="10">Interacts with outer membrane receptor proteins that carry out high-affinity binding and energy dependent uptake into the periplasmic space of specific substrates. It could act to transduce energy from the cytoplasmic membrane to specific energy-requiring processes in the outer membrane, resulting in the release into the periplasm of ligands bound by these outer membrane proteins.</text>
</comment>
<dbReference type="InterPro" id="IPR051045">
    <property type="entry name" value="TonB-dependent_transducer"/>
</dbReference>
<dbReference type="InterPro" id="IPR003538">
    <property type="entry name" value="TonB"/>
</dbReference>
<dbReference type="NCBIfam" id="TIGR01352">
    <property type="entry name" value="tonB_Cterm"/>
    <property type="match status" value="1"/>
</dbReference>
<reference evidence="12 13" key="1">
    <citation type="submission" date="2018-06" db="EMBL/GenBank/DDBJ databases">
        <authorList>
            <consortium name="Pathogen Informatics"/>
            <person name="Doyle S."/>
        </authorList>
    </citation>
    <scope>NUCLEOTIDE SEQUENCE [LARGE SCALE GENOMIC DNA]</scope>
    <source>
        <strain evidence="12 13">NCTC10738</strain>
    </source>
</reference>
<dbReference type="GO" id="GO:0055085">
    <property type="term" value="P:transmembrane transport"/>
    <property type="evidence" value="ECO:0007669"/>
    <property type="project" value="InterPro"/>
</dbReference>
<proteinExistence type="inferred from homology"/>
<dbReference type="Gene3D" id="3.30.2420.10">
    <property type="entry name" value="TonB"/>
    <property type="match status" value="1"/>
</dbReference>
<dbReference type="Pfam" id="PF03544">
    <property type="entry name" value="TonB_C"/>
    <property type="match status" value="1"/>
</dbReference>
<comment type="subcellular location">
    <subcellularLocation>
        <location evidence="1 10">Cell inner membrane</location>
        <topology evidence="1 10">Single-pass membrane protein</topology>
        <orientation evidence="1 10">Periplasmic side</orientation>
    </subcellularLocation>
</comment>
<dbReference type="GO" id="GO:0031992">
    <property type="term" value="F:energy transducer activity"/>
    <property type="evidence" value="ECO:0007669"/>
    <property type="project" value="InterPro"/>
</dbReference>
<evidence type="ECO:0000256" key="9">
    <source>
        <dbReference type="ARBA" id="ARBA00023136"/>
    </source>
</evidence>
<dbReference type="GO" id="GO:0015891">
    <property type="term" value="P:siderophore transport"/>
    <property type="evidence" value="ECO:0007669"/>
    <property type="project" value="InterPro"/>
</dbReference>
<dbReference type="SUPFAM" id="SSF74653">
    <property type="entry name" value="TolA/TonB C-terminal domain"/>
    <property type="match status" value="1"/>
</dbReference>
<keyword evidence="9" id="KW-0472">Membrane</keyword>
<dbReference type="RefSeq" id="WP_115388970.1">
    <property type="nucleotide sequence ID" value="NZ_JADZGX010000021.1"/>
</dbReference>
<evidence type="ECO:0000256" key="4">
    <source>
        <dbReference type="ARBA" id="ARBA00022475"/>
    </source>
</evidence>
<evidence type="ECO:0000256" key="3">
    <source>
        <dbReference type="ARBA" id="ARBA00022448"/>
    </source>
</evidence>
<organism evidence="12 13">
    <name type="scientific">Shewanella algae</name>
    <dbReference type="NCBI Taxonomy" id="38313"/>
    <lineage>
        <taxon>Bacteria</taxon>
        <taxon>Pseudomonadati</taxon>
        <taxon>Pseudomonadota</taxon>
        <taxon>Gammaproteobacteria</taxon>
        <taxon>Alteromonadales</taxon>
        <taxon>Shewanellaceae</taxon>
        <taxon>Shewanella</taxon>
    </lineage>
</organism>
<accession>A0A379YJT6</accession>
<keyword evidence="13" id="KW-1185">Reference proteome</keyword>
<dbReference type="InterPro" id="IPR037682">
    <property type="entry name" value="TonB_C"/>
</dbReference>
<dbReference type="PROSITE" id="PS52015">
    <property type="entry name" value="TONB_CTD"/>
    <property type="match status" value="1"/>
</dbReference>